<name>A0A822UXN6_AGRTU</name>
<dbReference type="AlphaFoldDB" id="A0A822UXN6"/>
<protein>
    <recommendedName>
        <fullName evidence="3">DOD-type homing endonuclease domain-containing protein</fullName>
    </recommendedName>
</protein>
<evidence type="ECO:0000313" key="2">
    <source>
        <dbReference type="Proteomes" id="UP000192074"/>
    </source>
</evidence>
<evidence type="ECO:0008006" key="3">
    <source>
        <dbReference type="Google" id="ProtNLM"/>
    </source>
</evidence>
<evidence type="ECO:0000313" key="1">
    <source>
        <dbReference type="EMBL" id="CVI18544.1"/>
    </source>
</evidence>
<dbReference type="Proteomes" id="UP000192074">
    <property type="component" value="Unassembled WGS sequence"/>
</dbReference>
<comment type="caution">
    <text evidence="1">The sequence shown here is derived from an EMBL/GenBank/DDBJ whole genome shotgun (WGS) entry which is preliminary data.</text>
</comment>
<gene>
    <name evidence="1" type="ORF">AGR4A_Cc40040</name>
</gene>
<reference evidence="1 2" key="1">
    <citation type="submission" date="2016-01" db="EMBL/GenBank/DDBJ databases">
        <authorList>
            <person name="Regsiter A."/>
            <person name="william w."/>
        </authorList>
    </citation>
    <scope>NUCLEOTIDE SEQUENCE [LARGE SCALE GENOMIC DNA]</scope>
    <source>
        <strain evidence="1 2">B6</strain>
    </source>
</reference>
<dbReference type="RefSeq" id="WP_060722880.1">
    <property type="nucleotide sequence ID" value="NZ_LMVK01000001.1"/>
</dbReference>
<sequence>MDLAYLARNAVSAERARSRILRSGFTISGHKLWTDKEDLVCRIFYPDYFALCQVLDTRTKKAIQTRCQKLGLVPRKQSWEWPARQKLRKLYPEASREEICRFFPGVEWQKIQSAARYYGYRRKKKPYKITGILALDQFRGRCYDTRWTMRDADEEAGTGRYFQTRGYRSKSPNFKAINRGVRALGGQLEVRWDE</sequence>
<accession>A0A822UXN6</accession>
<dbReference type="EMBL" id="FCNL01000021">
    <property type="protein sequence ID" value="CVI18544.1"/>
    <property type="molecule type" value="Genomic_DNA"/>
</dbReference>
<proteinExistence type="predicted"/>
<organism evidence="1 2">
    <name type="scientific">Agrobacterium tumefaciens str. B6</name>
    <dbReference type="NCBI Taxonomy" id="1183423"/>
    <lineage>
        <taxon>Bacteria</taxon>
        <taxon>Pseudomonadati</taxon>
        <taxon>Pseudomonadota</taxon>
        <taxon>Alphaproteobacteria</taxon>
        <taxon>Hyphomicrobiales</taxon>
        <taxon>Rhizobiaceae</taxon>
        <taxon>Rhizobium/Agrobacterium group</taxon>
        <taxon>Agrobacterium</taxon>
        <taxon>Agrobacterium tumefaciens complex</taxon>
    </lineage>
</organism>